<dbReference type="STRING" id="196109.A0A136JIP5"/>
<gene>
    <name evidence="2" type="ORF">Micbo1qcDRAFT_155764</name>
</gene>
<keyword evidence="3" id="KW-1185">Reference proteome</keyword>
<reference evidence="3" key="1">
    <citation type="submission" date="2016-02" db="EMBL/GenBank/DDBJ databases">
        <title>Draft genome sequence of Microdochium bolleyi, a fungal endophyte of beachgrass.</title>
        <authorList>
            <consortium name="DOE Joint Genome Institute"/>
            <person name="David A.S."/>
            <person name="May G."/>
            <person name="Haridas S."/>
            <person name="Lim J."/>
            <person name="Wang M."/>
            <person name="Labutti K."/>
            <person name="Lipzen A."/>
            <person name="Barry K."/>
            <person name="Grigoriev I.V."/>
        </authorList>
    </citation>
    <scope>NUCLEOTIDE SEQUENCE [LARGE SCALE GENOMIC DNA]</scope>
    <source>
        <strain evidence="3">J235TASD1</strain>
    </source>
</reference>
<sequence length="194" mass="20536">MLSHLRFGKRDRSNPVSPIPPDNTHNPWGDLQPAQLVPDDGQVPAPDVHPRASQTVPFGPYSHPAPPPPHPSSQQQAPTLPPIPRVASDASGLGMDFSDHSIRTRDEPKPLPASPYTESSSSFIGGLALRNLRREQEASLRAAQISPDVTSPSHGSAVSPSSGYSSRPSPPVQPVKAASSFVSPTDMLKPGTTT</sequence>
<feature type="region of interest" description="Disordered" evidence="1">
    <location>
        <begin position="1"/>
        <end position="122"/>
    </location>
</feature>
<evidence type="ECO:0000256" key="1">
    <source>
        <dbReference type="SAM" id="MobiDB-lite"/>
    </source>
</evidence>
<proteinExistence type="predicted"/>
<name>A0A136JIP5_9PEZI</name>
<accession>A0A136JIP5</accession>
<feature type="region of interest" description="Disordered" evidence="1">
    <location>
        <begin position="135"/>
        <end position="194"/>
    </location>
</feature>
<dbReference type="Proteomes" id="UP000070501">
    <property type="component" value="Unassembled WGS sequence"/>
</dbReference>
<feature type="non-terminal residue" evidence="2">
    <location>
        <position position="194"/>
    </location>
</feature>
<dbReference type="InParanoid" id="A0A136JIP5"/>
<evidence type="ECO:0000313" key="3">
    <source>
        <dbReference type="Proteomes" id="UP000070501"/>
    </source>
</evidence>
<feature type="compositionally biased region" description="Low complexity" evidence="1">
    <location>
        <begin position="151"/>
        <end position="167"/>
    </location>
</feature>
<dbReference type="AlphaFoldDB" id="A0A136JIP5"/>
<organism evidence="2 3">
    <name type="scientific">Microdochium bolleyi</name>
    <dbReference type="NCBI Taxonomy" id="196109"/>
    <lineage>
        <taxon>Eukaryota</taxon>
        <taxon>Fungi</taxon>
        <taxon>Dikarya</taxon>
        <taxon>Ascomycota</taxon>
        <taxon>Pezizomycotina</taxon>
        <taxon>Sordariomycetes</taxon>
        <taxon>Xylariomycetidae</taxon>
        <taxon>Xylariales</taxon>
        <taxon>Microdochiaceae</taxon>
        <taxon>Microdochium</taxon>
    </lineage>
</organism>
<dbReference type="EMBL" id="KQ964245">
    <property type="protein sequence ID" value="KXJ97019.1"/>
    <property type="molecule type" value="Genomic_DNA"/>
</dbReference>
<protein>
    <submittedName>
        <fullName evidence="2">Uncharacterized protein</fullName>
    </submittedName>
</protein>
<evidence type="ECO:0000313" key="2">
    <source>
        <dbReference type="EMBL" id="KXJ97019.1"/>
    </source>
</evidence>
<feature type="compositionally biased region" description="Basic and acidic residues" evidence="1">
    <location>
        <begin position="97"/>
        <end position="109"/>
    </location>
</feature>